<reference evidence="2" key="1">
    <citation type="submission" date="2024-05" db="EMBL/GenBank/DDBJ databases">
        <title>Planctomycetes of the genus Singulisphaera possess chitinolytic capabilities.</title>
        <authorList>
            <person name="Ivanova A."/>
        </authorList>
    </citation>
    <scope>NUCLEOTIDE SEQUENCE</scope>
    <source>
        <strain evidence="2">Ch08T</strain>
    </source>
</reference>
<organism evidence="2">
    <name type="scientific">Singulisphaera sp. Ch08</name>
    <dbReference type="NCBI Taxonomy" id="3120278"/>
    <lineage>
        <taxon>Bacteria</taxon>
        <taxon>Pseudomonadati</taxon>
        <taxon>Planctomycetota</taxon>
        <taxon>Planctomycetia</taxon>
        <taxon>Isosphaerales</taxon>
        <taxon>Isosphaeraceae</taxon>
        <taxon>Singulisphaera</taxon>
    </lineage>
</organism>
<accession>A0AAU7CAL4</accession>
<feature type="signal peptide" evidence="1">
    <location>
        <begin position="1"/>
        <end position="23"/>
    </location>
</feature>
<dbReference type="AlphaFoldDB" id="A0AAU7CAL4"/>
<feature type="chain" id="PRO_5043504223" evidence="1">
    <location>
        <begin position="24"/>
        <end position="591"/>
    </location>
</feature>
<evidence type="ECO:0000256" key="1">
    <source>
        <dbReference type="SAM" id="SignalP"/>
    </source>
</evidence>
<dbReference type="EMBL" id="CP155447">
    <property type="protein sequence ID" value="XBH02165.1"/>
    <property type="molecule type" value="Genomic_DNA"/>
</dbReference>
<proteinExistence type="predicted"/>
<dbReference type="RefSeq" id="WP_406694907.1">
    <property type="nucleotide sequence ID" value="NZ_CP155447.1"/>
</dbReference>
<protein>
    <submittedName>
        <fullName evidence="2">Uncharacterized protein</fullName>
    </submittedName>
</protein>
<evidence type="ECO:0000313" key="2">
    <source>
        <dbReference type="EMBL" id="XBH02165.1"/>
    </source>
</evidence>
<gene>
    <name evidence="2" type="ORF">V5E97_28080</name>
</gene>
<sequence length="591" mass="65659">MMIRFPRAIRLALPIGFASTLMAAAPAEVRMPVREFDDQGYHIRLDLSRQVIGIEIPEDQDNDPRGSTEPPIAPTLQGMNGSFISASVLSQKAKQFDDGLYAAIELAAQNGLGKFQGKGALLQAVAKACESLTVVKPESPPAIVLAAGRLGNPTFPISPTAEPAVKATVAAFLGDSLRSKPIGFYTWSSALEAIFRQDRMLQTELKGQADIEALARAIHANPKARATYEAYLSLISRMTNPLATDSLEGPIKQLDEGRIAPTDRPLAFFPASRAHETDLIMRLFGDQPIPEGFSLVDEMIKRIQAGTIDLRPTQKSGWYDRQTWALEPLVIPERMPEASHLRTEPSYRKQLLELFKGILALTRETHIKQLLIPAPGSAAPGQEPVTIHIAPELAAEPLPTYYLRRGESYRFIRSVLEDTFGPEALRKIHREAASGAAAMDLATELEQMQGLFLGASATVSRQLGMATEGDRTIFQRWADSMATDPDLAKDARMMVPLFFDRGRNKTKVWVFLGWSQRPAHLWFVTPPSAEVTQNGRKVDSTKVKLDFDSRYHSLPYPVTAEIYVTKILNRDEFRRHCDRHKTRTTILENLQ</sequence>
<keyword evidence="1" id="KW-0732">Signal</keyword>
<name>A0AAU7CAL4_9BACT</name>